<keyword evidence="1" id="KW-0812">Transmembrane</keyword>
<reference evidence="2" key="1">
    <citation type="submission" date="2023-02" db="EMBL/GenBank/DDBJ databases">
        <title>Georgenia sp.10Sc9-8, isolated from a soil sample collected from the Taklamakan desert.</title>
        <authorList>
            <person name="Liu S."/>
        </authorList>
    </citation>
    <scope>NUCLEOTIDE SEQUENCE</scope>
    <source>
        <strain evidence="2">10Sc9-8</strain>
    </source>
</reference>
<feature type="transmembrane region" description="Helical" evidence="1">
    <location>
        <begin position="12"/>
        <end position="34"/>
    </location>
</feature>
<keyword evidence="3" id="KW-1185">Reference proteome</keyword>
<dbReference type="EMBL" id="JARACI010000884">
    <property type="protein sequence ID" value="MDD9206440.1"/>
    <property type="molecule type" value="Genomic_DNA"/>
</dbReference>
<accession>A0ABT5TZA3</accession>
<name>A0ABT5TZA3_9MICO</name>
<feature type="transmembrane region" description="Helical" evidence="1">
    <location>
        <begin position="40"/>
        <end position="61"/>
    </location>
</feature>
<gene>
    <name evidence="2" type="ORF">PU560_08150</name>
</gene>
<evidence type="ECO:0000313" key="2">
    <source>
        <dbReference type="EMBL" id="MDD9206440.1"/>
    </source>
</evidence>
<evidence type="ECO:0000313" key="3">
    <source>
        <dbReference type="Proteomes" id="UP001165561"/>
    </source>
</evidence>
<comment type="caution">
    <text evidence="2">The sequence shown here is derived from an EMBL/GenBank/DDBJ whole genome shotgun (WGS) entry which is preliminary data.</text>
</comment>
<keyword evidence="1" id="KW-0472">Membrane</keyword>
<proteinExistence type="predicted"/>
<dbReference type="Proteomes" id="UP001165561">
    <property type="component" value="Unassembled WGS sequence"/>
</dbReference>
<protein>
    <submittedName>
        <fullName evidence="2">Uncharacterized protein</fullName>
    </submittedName>
</protein>
<keyword evidence="1" id="KW-1133">Transmembrane helix</keyword>
<evidence type="ECO:0000256" key="1">
    <source>
        <dbReference type="SAM" id="Phobius"/>
    </source>
</evidence>
<sequence>MMGARQQPNAGVLSNALVAIAMLLTGSSLVISIASERANSLHYVLLLGCAALFVFAVARLWKAVRRPPAESSDR</sequence>
<organism evidence="2 3">
    <name type="scientific">Georgenia halotolerans</name>
    <dbReference type="NCBI Taxonomy" id="3028317"/>
    <lineage>
        <taxon>Bacteria</taxon>
        <taxon>Bacillati</taxon>
        <taxon>Actinomycetota</taxon>
        <taxon>Actinomycetes</taxon>
        <taxon>Micrococcales</taxon>
        <taxon>Bogoriellaceae</taxon>
        <taxon>Georgenia</taxon>
    </lineage>
</organism>